<gene>
    <name evidence="5" type="ORF">POM88_016973</name>
</gene>
<keyword evidence="6" id="KW-1185">Reference proteome</keyword>
<sequence length="802" mass="88859">MSCAAARRGINSTLTSCLVEPRDYIQLIHHCISSKSLTLAKTIHQQFLKSKFINSPLILEKLTRLYITCNQLTLARRLFNTISEPVKKSSVVLWNHLIRGYAWEGPYNEAIDLYNEMIDIGVRPSKYTYPFVLKACAGLEAVGDGRLVHDHAERNGFDKDVFVSTALVDFYVKCGCLGDARKVFDGMCERDVVAWNAMISGASLHGLYEEMIELVVRMQDAGLVLNSSTVVSVLPAIGEASVLSDGKAVHGYCVRRGFSGEVMVGTGLLDMYAKCGLLDYARKIFGKMGVKNEVSWSAMIGACIICDSTREALVLYDRMIIENAVSPSPVILGIVLRACAKLIDLSKGRRIHAYSMKAGFLVDLMVGNTLLSMYAKCGIIDDATKFLDEMEWKNPVSFSAVISGCVQNGYAEAALKFFQRMQVSKIKPDVATMIGLLPACSYLAALQHGACGHSYSIVRGFSADISICNALTDMYCKCGKVDVARLVFDRMHTRDIVSWNAMIVGYGVHGLGTKAISMFYDMLAEGWKPDDVTFIGLLSACSHSGLVVEGKRFFLSMTQEFNIFPRIEHYLCMVDLLGRAGLLNEAQDFIKMMPIQPDVRIWSALLAACRVHKNVELGEVVSKNIHSLGPESTGNFVLLSNIYSAAGRWDDAADIRNLQRDSGYKKLPGCSWVEINGAIHAFGGGDKSHQHWEEIVKKLEELLGDIKKLGYSVESSFVLHDVEEEEKERILLYHSEKLAVAFAILSLSPSRPILVTKNLRVCGDCHLALTYISMMEKREIIVRDASRFHHFRSGSCSCGGFW</sequence>
<feature type="repeat" description="PPR" evidence="3">
    <location>
        <begin position="191"/>
        <end position="225"/>
    </location>
</feature>
<dbReference type="GO" id="GO:0009451">
    <property type="term" value="P:RNA modification"/>
    <property type="evidence" value="ECO:0007669"/>
    <property type="project" value="InterPro"/>
</dbReference>
<dbReference type="InterPro" id="IPR046960">
    <property type="entry name" value="PPR_At4g14850-like_plant"/>
</dbReference>
<protein>
    <submittedName>
        <fullName evidence="5">Vegetative storage protein</fullName>
    </submittedName>
</protein>
<dbReference type="Proteomes" id="UP001237642">
    <property type="component" value="Unassembled WGS sequence"/>
</dbReference>
<dbReference type="FunFam" id="1.25.40.10:FF:000031">
    <property type="entry name" value="Pentatricopeptide repeat-containing protein mitochondrial"/>
    <property type="match status" value="1"/>
</dbReference>
<dbReference type="FunFam" id="1.25.40.10:FF:000344">
    <property type="entry name" value="Pentatricopeptide repeat-containing protein"/>
    <property type="match status" value="1"/>
</dbReference>
<evidence type="ECO:0000313" key="5">
    <source>
        <dbReference type="EMBL" id="KAK1388795.1"/>
    </source>
</evidence>
<organism evidence="5 6">
    <name type="scientific">Heracleum sosnowskyi</name>
    <dbReference type="NCBI Taxonomy" id="360622"/>
    <lineage>
        <taxon>Eukaryota</taxon>
        <taxon>Viridiplantae</taxon>
        <taxon>Streptophyta</taxon>
        <taxon>Embryophyta</taxon>
        <taxon>Tracheophyta</taxon>
        <taxon>Spermatophyta</taxon>
        <taxon>Magnoliopsida</taxon>
        <taxon>eudicotyledons</taxon>
        <taxon>Gunneridae</taxon>
        <taxon>Pentapetalae</taxon>
        <taxon>asterids</taxon>
        <taxon>campanulids</taxon>
        <taxon>Apiales</taxon>
        <taxon>Apiaceae</taxon>
        <taxon>Apioideae</taxon>
        <taxon>apioid superclade</taxon>
        <taxon>Tordylieae</taxon>
        <taxon>Tordyliinae</taxon>
        <taxon>Heracleum</taxon>
    </lineage>
</organism>
<comment type="similarity">
    <text evidence="1">Belongs to the PPR family. PCMP-H subfamily.</text>
</comment>
<proteinExistence type="inferred from homology"/>
<evidence type="ECO:0000256" key="3">
    <source>
        <dbReference type="PROSITE-ProRule" id="PRU00708"/>
    </source>
</evidence>
<evidence type="ECO:0000256" key="1">
    <source>
        <dbReference type="ARBA" id="ARBA00006643"/>
    </source>
</evidence>
<dbReference type="FunFam" id="1.25.40.10:FF:000366">
    <property type="entry name" value="Pentatricopeptide (PPR) repeat-containing protein"/>
    <property type="match status" value="1"/>
</dbReference>
<dbReference type="InterPro" id="IPR011990">
    <property type="entry name" value="TPR-like_helical_dom_sf"/>
</dbReference>
<feature type="repeat" description="PPR" evidence="3">
    <location>
        <begin position="90"/>
        <end position="124"/>
    </location>
</feature>
<feature type="repeat" description="PPR" evidence="3">
    <location>
        <begin position="394"/>
        <end position="428"/>
    </location>
</feature>
<feature type="repeat" description="PPR" evidence="3">
    <location>
        <begin position="495"/>
        <end position="529"/>
    </location>
</feature>
<evidence type="ECO:0000259" key="4">
    <source>
        <dbReference type="Pfam" id="PF14432"/>
    </source>
</evidence>
<dbReference type="Gene3D" id="1.25.40.10">
    <property type="entry name" value="Tetratricopeptide repeat domain"/>
    <property type="match status" value="6"/>
</dbReference>
<feature type="domain" description="DYW" evidence="4">
    <location>
        <begin position="710"/>
        <end position="802"/>
    </location>
</feature>
<dbReference type="Pfam" id="PF20431">
    <property type="entry name" value="E_motif"/>
    <property type="match status" value="1"/>
</dbReference>
<keyword evidence="2" id="KW-0677">Repeat</keyword>
<dbReference type="InterPro" id="IPR002885">
    <property type="entry name" value="PPR_rpt"/>
</dbReference>
<dbReference type="FunFam" id="1.25.40.10:FF:000285">
    <property type="entry name" value="Pentatricopeptide repeat-containing protein, chloroplastic"/>
    <property type="match status" value="1"/>
</dbReference>
<dbReference type="InterPro" id="IPR046848">
    <property type="entry name" value="E_motif"/>
</dbReference>
<dbReference type="GO" id="GO:0003723">
    <property type="term" value="F:RNA binding"/>
    <property type="evidence" value="ECO:0007669"/>
    <property type="project" value="InterPro"/>
</dbReference>
<dbReference type="GO" id="GO:0008270">
    <property type="term" value="F:zinc ion binding"/>
    <property type="evidence" value="ECO:0007669"/>
    <property type="project" value="InterPro"/>
</dbReference>
<evidence type="ECO:0000313" key="6">
    <source>
        <dbReference type="Proteomes" id="UP001237642"/>
    </source>
</evidence>
<dbReference type="Pfam" id="PF14432">
    <property type="entry name" value="DYW_deaminase"/>
    <property type="match status" value="1"/>
</dbReference>
<dbReference type="EMBL" id="JAUIZM010000004">
    <property type="protein sequence ID" value="KAK1388795.1"/>
    <property type="molecule type" value="Genomic_DNA"/>
</dbReference>
<dbReference type="FunFam" id="1.25.40.10:FF:000725">
    <property type="entry name" value="Pentatricopeptide repeat-containing protein At3g63370, chloroplastic"/>
    <property type="match status" value="1"/>
</dbReference>
<feature type="repeat" description="PPR" evidence="3">
    <location>
        <begin position="464"/>
        <end position="494"/>
    </location>
</feature>
<dbReference type="InterPro" id="IPR032867">
    <property type="entry name" value="DYW_dom"/>
</dbReference>
<dbReference type="PROSITE" id="PS51375">
    <property type="entry name" value="PPR"/>
    <property type="match status" value="5"/>
</dbReference>
<dbReference type="Pfam" id="PF01535">
    <property type="entry name" value="PPR"/>
    <property type="match status" value="6"/>
</dbReference>
<dbReference type="PANTHER" id="PTHR47926">
    <property type="entry name" value="PENTATRICOPEPTIDE REPEAT-CONTAINING PROTEIN"/>
    <property type="match status" value="1"/>
</dbReference>
<name>A0AAD8IRQ1_9APIA</name>
<accession>A0AAD8IRQ1</accession>
<evidence type="ECO:0000256" key="2">
    <source>
        <dbReference type="ARBA" id="ARBA00022737"/>
    </source>
</evidence>
<dbReference type="PANTHER" id="PTHR47926:SF536">
    <property type="entry name" value="DYW DOMAIN-CONTAINING PROTEIN"/>
    <property type="match status" value="1"/>
</dbReference>
<dbReference type="AlphaFoldDB" id="A0AAD8IRQ1"/>
<reference evidence="5" key="2">
    <citation type="submission" date="2023-05" db="EMBL/GenBank/DDBJ databases">
        <authorList>
            <person name="Schelkunov M.I."/>
        </authorList>
    </citation>
    <scope>NUCLEOTIDE SEQUENCE</scope>
    <source>
        <strain evidence="5">Hsosn_3</strain>
        <tissue evidence="5">Leaf</tissue>
    </source>
</reference>
<comment type="caution">
    <text evidence="5">The sequence shown here is derived from an EMBL/GenBank/DDBJ whole genome shotgun (WGS) entry which is preliminary data.</text>
</comment>
<dbReference type="Pfam" id="PF13041">
    <property type="entry name" value="PPR_2"/>
    <property type="match status" value="3"/>
</dbReference>
<reference evidence="5" key="1">
    <citation type="submission" date="2023-02" db="EMBL/GenBank/DDBJ databases">
        <title>Genome of toxic invasive species Heracleum sosnowskyi carries increased number of genes despite the absence of recent whole-genome duplications.</title>
        <authorList>
            <person name="Schelkunov M."/>
            <person name="Shtratnikova V."/>
            <person name="Makarenko M."/>
            <person name="Klepikova A."/>
            <person name="Omelchenko D."/>
            <person name="Novikova G."/>
            <person name="Obukhova E."/>
            <person name="Bogdanov V."/>
            <person name="Penin A."/>
            <person name="Logacheva M."/>
        </authorList>
    </citation>
    <scope>NUCLEOTIDE SEQUENCE</scope>
    <source>
        <strain evidence="5">Hsosn_3</strain>
        <tissue evidence="5">Leaf</tissue>
    </source>
</reference>
<dbReference type="NCBIfam" id="TIGR00756">
    <property type="entry name" value="PPR"/>
    <property type="match status" value="6"/>
</dbReference>